<feature type="compositionally biased region" description="Polar residues" evidence="1">
    <location>
        <begin position="96"/>
        <end position="105"/>
    </location>
</feature>
<organism evidence="2 3">
    <name type="scientific">Blumeria hordei</name>
    <name type="common">Barley powdery mildew</name>
    <name type="synonym">Blumeria graminis f. sp. hordei</name>
    <dbReference type="NCBI Taxonomy" id="2867405"/>
    <lineage>
        <taxon>Eukaryota</taxon>
        <taxon>Fungi</taxon>
        <taxon>Dikarya</taxon>
        <taxon>Ascomycota</taxon>
        <taxon>Pezizomycotina</taxon>
        <taxon>Leotiomycetes</taxon>
        <taxon>Erysiphales</taxon>
        <taxon>Erysiphaceae</taxon>
        <taxon>Blumeria</taxon>
    </lineage>
</organism>
<gene>
    <name evidence="2" type="ORF">BLGHR1_15281</name>
</gene>
<feature type="compositionally biased region" description="Polar residues" evidence="1">
    <location>
        <begin position="116"/>
        <end position="125"/>
    </location>
</feature>
<evidence type="ECO:0000313" key="3">
    <source>
        <dbReference type="Proteomes" id="UP000275772"/>
    </source>
</evidence>
<feature type="compositionally biased region" description="Basic and acidic residues" evidence="1">
    <location>
        <begin position="106"/>
        <end position="115"/>
    </location>
</feature>
<dbReference type="Proteomes" id="UP000275772">
    <property type="component" value="Unassembled WGS sequence"/>
</dbReference>
<sequence length="213" mass="24257">MVYSKTFVIHTRERTNSYLRRYLNYHKKFYFDKNEMAPSTRSSGCTNPDVSPALSAEITLHDIMTEIREITAQQDRQSSDIAVLATRMDEMDDKFNQLSNSPETQAQDRPKRPDQHGTSGFQTTAGEPGTGDTRDSLTIPGLQSTWDPNKGPFRAPPNSPGPRTKANLPCLSEPMVDGSDRENWSSYSNNSQYIQWLWKYWCELVAESDFETS</sequence>
<reference evidence="2 3" key="1">
    <citation type="submission" date="2017-11" db="EMBL/GenBank/DDBJ databases">
        <authorList>
            <person name="Kracher B."/>
        </authorList>
    </citation>
    <scope>NUCLEOTIDE SEQUENCE [LARGE SCALE GENOMIC DNA]</scope>
    <source>
        <strain evidence="2 3">RACE1</strain>
    </source>
</reference>
<proteinExistence type="predicted"/>
<dbReference type="VEuPathDB" id="FungiDB:BLGHR1_15281"/>
<protein>
    <submittedName>
        <fullName evidence="2">Uncharacterized protein</fullName>
    </submittedName>
</protein>
<dbReference type="AlphaFoldDB" id="A0A383UVU9"/>
<accession>A0A383UVU9</accession>
<feature type="region of interest" description="Disordered" evidence="1">
    <location>
        <begin position="95"/>
        <end position="168"/>
    </location>
</feature>
<name>A0A383UVU9_BLUHO</name>
<evidence type="ECO:0000256" key="1">
    <source>
        <dbReference type="SAM" id="MobiDB-lite"/>
    </source>
</evidence>
<evidence type="ECO:0000313" key="2">
    <source>
        <dbReference type="EMBL" id="SZF04484.1"/>
    </source>
</evidence>
<dbReference type="EMBL" id="UNSH01000067">
    <property type="protein sequence ID" value="SZF04484.1"/>
    <property type="molecule type" value="Genomic_DNA"/>
</dbReference>